<gene>
    <name evidence="1" type="ORF">Amon01_000116800</name>
</gene>
<comment type="caution">
    <text evidence="1">The sequence shown here is derived from an EMBL/GenBank/DDBJ whole genome shotgun (WGS) entry which is preliminary data.</text>
</comment>
<keyword evidence="2" id="KW-1185">Reference proteome</keyword>
<evidence type="ECO:0000313" key="1">
    <source>
        <dbReference type="EMBL" id="GMG20347.1"/>
    </source>
</evidence>
<proteinExistence type="predicted"/>
<organism evidence="1 2">
    <name type="scientific">Ambrosiozyma monospora</name>
    <name type="common">Yeast</name>
    <name type="synonym">Endomycopsis monosporus</name>
    <dbReference type="NCBI Taxonomy" id="43982"/>
    <lineage>
        <taxon>Eukaryota</taxon>
        <taxon>Fungi</taxon>
        <taxon>Dikarya</taxon>
        <taxon>Ascomycota</taxon>
        <taxon>Saccharomycotina</taxon>
        <taxon>Pichiomycetes</taxon>
        <taxon>Pichiales</taxon>
        <taxon>Pichiaceae</taxon>
        <taxon>Ambrosiozyma</taxon>
    </lineage>
</organism>
<evidence type="ECO:0000313" key="2">
    <source>
        <dbReference type="Proteomes" id="UP001165063"/>
    </source>
</evidence>
<accession>A0A9W6YUF7</accession>
<dbReference type="AlphaFoldDB" id="A0A9W6YUF7"/>
<name>A0A9W6YUF7_AMBMO</name>
<dbReference type="EMBL" id="BSXU01000347">
    <property type="protein sequence ID" value="GMG20347.1"/>
    <property type="molecule type" value="Genomic_DNA"/>
</dbReference>
<dbReference type="Proteomes" id="UP001165063">
    <property type="component" value="Unassembled WGS sequence"/>
</dbReference>
<protein>
    <submittedName>
        <fullName evidence="1">Unnamed protein product</fullName>
    </submittedName>
</protein>
<sequence>MFDFRPHFHRCLTRLLVQPSEGLQLDTTRKAQNLHFTYHINPRTNKCCQITKSLPKEKIDYYLDSQQLIYKFVVVSQNRTLAYKELPGDNLEVQYLSKAGTLRTEVDSNGKVYKEIVTSSDGSVCETYRDDGAGVVFSCCVHANGTIKESEESKITGLKRTVVINAKDNFREEEVILLDGSKKKLLFHGTGCDAIFVSRTLYDAEGRITDVILLK</sequence>
<reference evidence="1" key="1">
    <citation type="submission" date="2023-04" db="EMBL/GenBank/DDBJ databases">
        <title>Ambrosiozyma monospora NBRC 1965.</title>
        <authorList>
            <person name="Ichikawa N."/>
            <person name="Sato H."/>
            <person name="Tonouchi N."/>
        </authorList>
    </citation>
    <scope>NUCLEOTIDE SEQUENCE</scope>
    <source>
        <strain evidence="1">NBRC 1965</strain>
    </source>
</reference>